<dbReference type="PANTHER" id="PTHR30213:SF0">
    <property type="entry name" value="UPF0761 MEMBRANE PROTEIN YIHY"/>
    <property type="match status" value="1"/>
</dbReference>
<evidence type="ECO:0000256" key="2">
    <source>
        <dbReference type="ARBA" id="ARBA00022475"/>
    </source>
</evidence>
<sequence length="305" mass="33446">MTFRRNFQKWTDRARHVVRKLPWLVPTWTVIASAIARFNSDDGWAIASHVALSMLLSLFPFLVILGTLAAMVGSREMAMEATSLVLSTWPKGVADPLASEVNAVLNRPRGSLLTVSFLASIWVASNGVEALRLALNRAYRASEDRGQVFRRLQSLGFVSLGTLTLLATGVLLVLGPIGWSSAVLYAPWLENFSRLFHLSRLGLAALILMVALIAAHVWLPAGRRRFVDLMPGILATLVLWMLGAALFGYYLKDFANYAATYAGLAGTMTAIVFLYLSAGLLILGAEINASMLRYRSERTLVPPHD</sequence>
<feature type="transmembrane region" description="Helical" evidence="6">
    <location>
        <begin position="21"/>
        <end position="38"/>
    </location>
</feature>
<dbReference type="Proteomes" id="UP001229244">
    <property type="component" value="Unassembled WGS sequence"/>
</dbReference>
<keyword evidence="5 6" id="KW-0472">Membrane</keyword>
<dbReference type="PIRSF" id="PIRSF035875">
    <property type="entry name" value="RNase_BN"/>
    <property type="match status" value="1"/>
</dbReference>
<dbReference type="EMBL" id="JAUSUL010000002">
    <property type="protein sequence ID" value="MDQ0315170.1"/>
    <property type="molecule type" value="Genomic_DNA"/>
</dbReference>
<dbReference type="NCBIfam" id="TIGR00765">
    <property type="entry name" value="yihY_not_rbn"/>
    <property type="match status" value="1"/>
</dbReference>
<dbReference type="AlphaFoldDB" id="A0AAE3VNE7"/>
<keyword evidence="2" id="KW-1003">Cell membrane</keyword>
<feature type="transmembrane region" description="Helical" evidence="6">
    <location>
        <begin position="231"/>
        <end position="251"/>
    </location>
</feature>
<feature type="transmembrane region" description="Helical" evidence="6">
    <location>
        <begin position="199"/>
        <end position="219"/>
    </location>
</feature>
<reference evidence="7" key="1">
    <citation type="submission" date="2023-07" db="EMBL/GenBank/DDBJ databases">
        <title>Genomic Encyclopedia of Type Strains, Phase IV (KMG-IV): sequencing the most valuable type-strain genomes for metagenomic binning, comparative biology and taxonomic classification.</title>
        <authorList>
            <person name="Goeker M."/>
        </authorList>
    </citation>
    <scope>NUCLEOTIDE SEQUENCE</scope>
    <source>
        <strain evidence="7">DSM 21202</strain>
    </source>
</reference>
<keyword evidence="3 6" id="KW-0812">Transmembrane</keyword>
<evidence type="ECO:0000256" key="4">
    <source>
        <dbReference type="ARBA" id="ARBA00022989"/>
    </source>
</evidence>
<comment type="caution">
    <text evidence="7">The sequence shown here is derived from an EMBL/GenBank/DDBJ whole genome shotgun (WGS) entry which is preliminary data.</text>
</comment>
<evidence type="ECO:0000256" key="1">
    <source>
        <dbReference type="ARBA" id="ARBA00004651"/>
    </source>
</evidence>
<keyword evidence="8" id="KW-1185">Reference proteome</keyword>
<organism evidence="7 8">
    <name type="scientific">Amorphus orientalis</name>
    <dbReference type="NCBI Taxonomy" id="649198"/>
    <lineage>
        <taxon>Bacteria</taxon>
        <taxon>Pseudomonadati</taxon>
        <taxon>Pseudomonadota</taxon>
        <taxon>Alphaproteobacteria</taxon>
        <taxon>Hyphomicrobiales</taxon>
        <taxon>Amorphaceae</taxon>
        <taxon>Amorphus</taxon>
    </lineage>
</organism>
<dbReference type="GO" id="GO:0005886">
    <property type="term" value="C:plasma membrane"/>
    <property type="evidence" value="ECO:0007669"/>
    <property type="project" value="UniProtKB-SubCell"/>
</dbReference>
<protein>
    <submittedName>
        <fullName evidence="7">Membrane protein</fullName>
    </submittedName>
</protein>
<evidence type="ECO:0000256" key="5">
    <source>
        <dbReference type="ARBA" id="ARBA00023136"/>
    </source>
</evidence>
<dbReference type="Pfam" id="PF03631">
    <property type="entry name" value="Virul_fac_BrkB"/>
    <property type="match status" value="1"/>
</dbReference>
<dbReference type="InterPro" id="IPR017039">
    <property type="entry name" value="Virul_fac_BrkB"/>
</dbReference>
<gene>
    <name evidence="7" type="ORF">J2S73_001627</name>
</gene>
<comment type="subcellular location">
    <subcellularLocation>
        <location evidence="1">Cell membrane</location>
        <topology evidence="1">Multi-pass membrane protein</topology>
    </subcellularLocation>
</comment>
<accession>A0AAE3VNE7</accession>
<evidence type="ECO:0000313" key="8">
    <source>
        <dbReference type="Proteomes" id="UP001229244"/>
    </source>
</evidence>
<evidence type="ECO:0000313" key="7">
    <source>
        <dbReference type="EMBL" id="MDQ0315170.1"/>
    </source>
</evidence>
<feature type="transmembrane region" description="Helical" evidence="6">
    <location>
        <begin position="257"/>
        <end position="285"/>
    </location>
</feature>
<keyword evidence="4 6" id="KW-1133">Transmembrane helix</keyword>
<feature type="transmembrane region" description="Helical" evidence="6">
    <location>
        <begin position="50"/>
        <end position="72"/>
    </location>
</feature>
<dbReference type="PANTHER" id="PTHR30213">
    <property type="entry name" value="INNER MEMBRANE PROTEIN YHJD"/>
    <property type="match status" value="1"/>
</dbReference>
<feature type="transmembrane region" description="Helical" evidence="6">
    <location>
        <begin position="155"/>
        <end position="179"/>
    </location>
</feature>
<evidence type="ECO:0000256" key="6">
    <source>
        <dbReference type="SAM" id="Phobius"/>
    </source>
</evidence>
<name>A0AAE3VNE7_9HYPH</name>
<proteinExistence type="predicted"/>
<evidence type="ECO:0000256" key="3">
    <source>
        <dbReference type="ARBA" id="ARBA00022692"/>
    </source>
</evidence>